<proteinExistence type="predicted"/>
<evidence type="ECO:0000313" key="1">
    <source>
        <dbReference type="EMBL" id="DAD67112.1"/>
    </source>
</evidence>
<reference evidence="1" key="1">
    <citation type="journal article" date="2021" name="Proc. Natl. Acad. Sci. U.S.A.">
        <title>A Catalog of Tens of Thousands of Viruses from Human Metagenomes Reveals Hidden Associations with Chronic Diseases.</title>
        <authorList>
            <person name="Tisza M.J."/>
            <person name="Buck C.B."/>
        </authorList>
    </citation>
    <scope>NUCLEOTIDE SEQUENCE</scope>
    <source>
        <strain evidence="1">CtBev14</strain>
    </source>
</reference>
<dbReference type="EMBL" id="BK014667">
    <property type="protein sequence ID" value="DAD67112.1"/>
    <property type="molecule type" value="Genomic_DNA"/>
</dbReference>
<protein>
    <submittedName>
        <fullName evidence="1">Holin</fullName>
    </submittedName>
</protein>
<name>A0A8S5LB08_9CAUD</name>
<accession>A0A8S5LB08</accession>
<sequence length="89" mass="9813">MLIILLGSLLGSLKSSIDNNKYSRKERLINFCLGFYCGTAIAHSYVKTIDVGFLGLIALTGAMIGTNILEVISDLAPELTKKYLRNKFK</sequence>
<organism evidence="1">
    <name type="scientific">Podoviridae sp. ctBev14</name>
    <dbReference type="NCBI Taxonomy" id="2823556"/>
    <lineage>
        <taxon>Viruses</taxon>
        <taxon>Duplodnaviria</taxon>
        <taxon>Heunggongvirae</taxon>
        <taxon>Uroviricota</taxon>
        <taxon>Caudoviricetes</taxon>
    </lineage>
</organism>